<sequence>MITIQTSLTFKTESIIRNQPYGNVKFNDIVNMTSELTLLLISHSIIGLSNGKDEIKIKPKVHFILKKEALMAVSGMVSKK</sequence>
<gene>
    <name evidence="1" type="primary">MYN1_Chr_109</name>
    <name evidence="1" type="ORF">PMYN1_Chma110</name>
</gene>
<keyword evidence="2" id="KW-1185">Reference proteome</keyword>
<accession>A0A5K7VWK2</accession>
<protein>
    <submittedName>
        <fullName evidence="1">Uncharacterized protein</fullName>
    </submittedName>
</protein>
<evidence type="ECO:0000313" key="2">
    <source>
        <dbReference type="Proteomes" id="UP000503178"/>
    </source>
</evidence>
<keyword evidence="1" id="KW-0934">Plastid</keyword>
<evidence type="ECO:0000313" key="1">
    <source>
        <dbReference type="EMBL" id="BBL85922.1"/>
    </source>
</evidence>
<reference evidence="1 2" key="1">
    <citation type="submission" date="2019-06" db="EMBL/GenBank/DDBJ databases">
        <title>A hidden player of endosymbiotic evolution: DNA virus triggered massive gene transfer.</title>
        <authorList>
            <person name="Matsuo M."/>
            <person name="Katahata A."/>
            <person name="Tachikawa M."/>
            <person name="Minakuchi Y."/>
            <person name="Noguchi H."/>
            <person name="Toyoda A."/>
            <person name="Fujiyama A."/>
            <person name="Suzuki Y."/>
            <person name="Satoh S."/>
            <person name="Nakayama T."/>
            <person name="Kamikawa R."/>
            <person name="Nomura M."/>
            <person name="Inagaki Y."/>
            <person name="Ishida K."/>
            <person name="Obokata J."/>
        </authorList>
    </citation>
    <scope>NUCLEOTIDE SEQUENCE [LARGE SCALE GENOMIC DNA]</scope>
    <source>
        <strain evidence="1 2">MYN1</strain>
    </source>
</reference>
<dbReference type="Proteomes" id="UP000503178">
    <property type="component" value="Chromatophore Pltd"/>
</dbReference>
<organism evidence="1 2">
    <name type="scientific">Paulinella micropora</name>
    <dbReference type="NCBI Taxonomy" id="1928728"/>
    <lineage>
        <taxon>Eukaryota</taxon>
        <taxon>Sar</taxon>
        <taxon>Rhizaria</taxon>
        <taxon>Cercozoa</taxon>
        <taxon>Imbricatea</taxon>
        <taxon>Silicofilosea</taxon>
        <taxon>Euglyphida</taxon>
        <taxon>Paulinellidae</taxon>
        <taxon>Paulinella</taxon>
    </lineage>
</organism>
<dbReference type="AlphaFoldDB" id="A0A5K7VWK2"/>
<dbReference type="EMBL" id="LC490351">
    <property type="protein sequence ID" value="BBL85922.1"/>
    <property type="molecule type" value="Genomic_DNA"/>
</dbReference>
<proteinExistence type="predicted"/>
<geneLocation type="organellar chromatophore" evidence="1"/>
<name>A0A5K7VWK2_9EUKA</name>